<dbReference type="AlphaFoldDB" id="A0A1E4SSL2"/>
<dbReference type="Proteomes" id="UP000094285">
    <property type="component" value="Unassembled WGS sequence"/>
</dbReference>
<feature type="region of interest" description="Disordered" evidence="1">
    <location>
        <begin position="1"/>
        <end position="22"/>
    </location>
</feature>
<evidence type="ECO:0000256" key="1">
    <source>
        <dbReference type="SAM" id="MobiDB-lite"/>
    </source>
</evidence>
<dbReference type="EMBL" id="KV453909">
    <property type="protein sequence ID" value="ODV82407.1"/>
    <property type="molecule type" value="Genomic_DNA"/>
</dbReference>
<keyword evidence="3" id="KW-1185">Reference proteome</keyword>
<name>A0A1E4SSL2_9ASCO</name>
<dbReference type="RefSeq" id="XP_020067529.1">
    <property type="nucleotide sequence ID" value="XM_020206504.1"/>
</dbReference>
<gene>
    <name evidence="2" type="ORF">CANTADRAFT_19961</name>
</gene>
<feature type="region of interest" description="Disordered" evidence="1">
    <location>
        <begin position="282"/>
        <end position="308"/>
    </location>
</feature>
<feature type="region of interest" description="Disordered" evidence="1">
    <location>
        <begin position="93"/>
        <end position="113"/>
    </location>
</feature>
<feature type="compositionally biased region" description="Polar residues" evidence="1">
    <location>
        <begin position="282"/>
        <end position="301"/>
    </location>
</feature>
<protein>
    <submittedName>
        <fullName evidence="2">Uncharacterized protein</fullName>
    </submittedName>
</protein>
<evidence type="ECO:0000313" key="2">
    <source>
        <dbReference type="EMBL" id="ODV82407.1"/>
    </source>
</evidence>
<sequence>MSIPNHIPENHPQKHFPSSTPPPNHLFMDMTPQMAHTYFQSPSSDVSPVIAQPAHFFLAPGSATNSSFQFANTPIMPETGVFVGTNFSPMAPKPAHHTVSQSQNKYHHDTSSSFYSQPVFPNASDASLDAPDRSMGLGVFTESSPAPSTKFVDQRAQFSFEDPQKPPQPFHQPAEVHTDPSSIEPRSTSNDFDSPTTIEVSSPRSSNHASNGDGDITADDILNGDPFESMDLAYQKRISDDIVSSFVDFDLAGDKSSEELEPEEFQMAKFSTLLGPLDPINEDSNVTRSTPSLKKQASNSKINKKTLKKSSSFSGQTFAIPLVNNLARDSKRVKPPLISFRECSQRFSISSLNKYSFVYENAGNDDEKVPKLQKSQSSVSIRQLEQSHRLHQHYQYDNRGTHANGDSSPRVLRNMKAGMVEFQVNLDNSKGSN</sequence>
<organism evidence="2 3">
    <name type="scientific">Suhomyces tanzawaensis NRRL Y-17324</name>
    <dbReference type="NCBI Taxonomy" id="984487"/>
    <lineage>
        <taxon>Eukaryota</taxon>
        <taxon>Fungi</taxon>
        <taxon>Dikarya</taxon>
        <taxon>Ascomycota</taxon>
        <taxon>Saccharomycotina</taxon>
        <taxon>Pichiomycetes</taxon>
        <taxon>Debaryomycetaceae</taxon>
        <taxon>Suhomyces</taxon>
    </lineage>
</organism>
<evidence type="ECO:0000313" key="3">
    <source>
        <dbReference type="Proteomes" id="UP000094285"/>
    </source>
</evidence>
<dbReference type="OrthoDB" id="4025261at2759"/>
<proteinExistence type="predicted"/>
<dbReference type="GeneID" id="30980641"/>
<feature type="region of interest" description="Disordered" evidence="1">
    <location>
        <begin position="160"/>
        <end position="222"/>
    </location>
</feature>
<feature type="compositionally biased region" description="Polar residues" evidence="1">
    <location>
        <begin position="179"/>
        <end position="210"/>
    </location>
</feature>
<dbReference type="STRING" id="984487.A0A1E4SSL2"/>
<reference evidence="3" key="1">
    <citation type="submission" date="2016-05" db="EMBL/GenBank/DDBJ databases">
        <title>Comparative genomics of biotechnologically important yeasts.</title>
        <authorList>
            <consortium name="DOE Joint Genome Institute"/>
            <person name="Riley R."/>
            <person name="Haridas S."/>
            <person name="Wolfe K.H."/>
            <person name="Lopes M.R."/>
            <person name="Hittinger C.T."/>
            <person name="Goker M."/>
            <person name="Salamov A."/>
            <person name="Wisecaver J."/>
            <person name="Long T.M."/>
            <person name="Aerts A.L."/>
            <person name="Barry K."/>
            <person name="Choi C."/>
            <person name="Clum A."/>
            <person name="Coughlan A.Y."/>
            <person name="Deshpande S."/>
            <person name="Douglass A.P."/>
            <person name="Hanson S.J."/>
            <person name="Klenk H.-P."/>
            <person name="Labutti K."/>
            <person name="Lapidus A."/>
            <person name="Lindquist E."/>
            <person name="Lipzen A."/>
            <person name="Meier-Kolthoff J.P."/>
            <person name="Ohm R.A."/>
            <person name="Otillar R.P."/>
            <person name="Pangilinan J."/>
            <person name="Peng Y."/>
            <person name="Rokas A."/>
            <person name="Rosa C.A."/>
            <person name="Scheuner C."/>
            <person name="Sibirny A.A."/>
            <person name="Slot J.C."/>
            <person name="Stielow J.B."/>
            <person name="Sun H."/>
            <person name="Kurtzman C.P."/>
            <person name="Blackwell M."/>
            <person name="Grigoriev I.V."/>
            <person name="Jeffries T.W."/>
        </authorList>
    </citation>
    <scope>NUCLEOTIDE SEQUENCE [LARGE SCALE GENOMIC DNA]</scope>
    <source>
        <strain evidence="3">NRRL Y-17324</strain>
    </source>
</reference>
<accession>A0A1E4SSL2</accession>